<dbReference type="SMART" id="SM00631">
    <property type="entry name" value="Zn_pept"/>
    <property type="match status" value="1"/>
</dbReference>
<evidence type="ECO:0000256" key="8">
    <source>
        <dbReference type="ARBA" id="ARBA00022729"/>
    </source>
</evidence>
<comment type="function">
    <text evidence="13">Involved in the digestion of the blood meal.</text>
</comment>
<evidence type="ECO:0000256" key="11">
    <source>
        <dbReference type="ARBA" id="ARBA00023049"/>
    </source>
</evidence>
<sequence>MYRQLGLLIIYSVVYTTAFTTDLSAKVYELNIQNDLQANLIREFDGKQGYDIWEFSKIPGHRTRIMVLDEKCNIFEETLRSASIHYKLIINNVAKMLKQEVAKNFKLSRTSKGITFDAYHRYEKMIEYMTNLTNTYPHLAKIENVGRSYENRTMYALRISNATANVTKAQIFIDGGIHAREWIAPAVALYIMNQLLENRENNKNLIDLADWLILPVVNPDGYEYTHTTDRLWRKTRSILANTSCLGVDGNRNYGYHWGGPGSSNDPCSIVYSGANAFTEPEVRVVRDLMLKENTTKIYLTLHSYGNLLLYPWGYTTDLPSDWTRLHELGVQTALKIEAVNGTKYTTGSSALALGMSAGSSRDFARGAANIYTPYTVELPSGGQSGFELPPEQILPAAREVFEGIKYLVKNINS</sequence>
<dbReference type="Gene3D" id="3.30.70.340">
    <property type="entry name" value="Metallocarboxypeptidase-like"/>
    <property type="match status" value="1"/>
</dbReference>
<evidence type="ECO:0000256" key="6">
    <source>
        <dbReference type="ARBA" id="ARBA00022670"/>
    </source>
</evidence>
<dbReference type="PROSITE" id="PS52035">
    <property type="entry name" value="PEPTIDASE_M14"/>
    <property type="match status" value="1"/>
</dbReference>
<dbReference type="Pfam" id="PF02244">
    <property type="entry name" value="Propep_M14"/>
    <property type="match status" value="1"/>
</dbReference>
<keyword evidence="12" id="KW-1015">Disulfide bond</keyword>
<proteinExistence type="inferred from homology"/>
<keyword evidence="7" id="KW-0479">Metal-binding</keyword>
<evidence type="ECO:0000256" key="13">
    <source>
        <dbReference type="ARBA" id="ARBA00057299"/>
    </source>
</evidence>
<dbReference type="PRINTS" id="PR00765">
    <property type="entry name" value="CRBOXYPTASEA"/>
</dbReference>
<reference evidence="16" key="1">
    <citation type="submission" date="2020-03" db="EMBL/GenBank/DDBJ databases">
        <title>Transcriptomic Profiling of the Digestive Tract of the Rat Flea, Xenopsylla cheopis, Following Blood Feeding and Infection with Yersinia pestis.</title>
        <authorList>
            <person name="Bland D.M."/>
            <person name="Martens C.A."/>
            <person name="Virtaneva K."/>
            <person name="Kanakabandi K."/>
            <person name="Long D."/>
            <person name="Rosenke R."/>
            <person name="Saturday G.A."/>
            <person name="Hoyt F.H."/>
            <person name="Bruno D.P."/>
            <person name="Ribeiro J.M.C."/>
            <person name="Hinnebusch J."/>
        </authorList>
    </citation>
    <scope>NUCLEOTIDE SEQUENCE</scope>
</reference>
<dbReference type="SUPFAM" id="SSF53187">
    <property type="entry name" value="Zn-dependent exopeptidases"/>
    <property type="match status" value="1"/>
</dbReference>
<dbReference type="GO" id="GO:0006508">
    <property type="term" value="P:proteolysis"/>
    <property type="evidence" value="ECO:0007669"/>
    <property type="project" value="UniProtKB-KW"/>
</dbReference>
<organism evidence="16">
    <name type="scientific">Xenopsylla cheopis</name>
    <name type="common">Oriental rat flea</name>
    <name type="synonym">Pulex cheopis</name>
    <dbReference type="NCBI Taxonomy" id="163159"/>
    <lineage>
        <taxon>Eukaryota</taxon>
        <taxon>Metazoa</taxon>
        <taxon>Ecdysozoa</taxon>
        <taxon>Arthropoda</taxon>
        <taxon>Hexapoda</taxon>
        <taxon>Insecta</taxon>
        <taxon>Pterygota</taxon>
        <taxon>Neoptera</taxon>
        <taxon>Endopterygota</taxon>
        <taxon>Siphonaptera</taxon>
        <taxon>Pulicidae</taxon>
        <taxon>Xenopsyllinae</taxon>
        <taxon>Xenopsylla</taxon>
    </lineage>
</organism>
<feature type="domain" description="Peptidase M14" evidence="15">
    <location>
        <begin position="118"/>
        <end position="411"/>
    </location>
</feature>
<dbReference type="EMBL" id="GIIL01006938">
    <property type="protein sequence ID" value="NOV50664.1"/>
    <property type="molecule type" value="Transcribed_RNA"/>
</dbReference>
<dbReference type="FunFam" id="3.40.630.10:FF:000040">
    <property type="entry name" value="zinc carboxypeptidase"/>
    <property type="match status" value="1"/>
</dbReference>
<dbReference type="InterPro" id="IPR003146">
    <property type="entry name" value="M14A_act_pep"/>
</dbReference>
<evidence type="ECO:0000256" key="10">
    <source>
        <dbReference type="ARBA" id="ARBA00022833"/>
    </source>
</evidence>
<evidence type="ECO:0000256" key="12">
    <source>
        <dbReference type="ARBA" id="ARBA00023157"/>
    </source>
</evidence>
<dbReference type="SUPFAM" id="SSF54897">
    <property type="entry name" value="Protease propeptides/inhibitors"/>
    <property type="match status" value="1"/>
</dbReference>
<feature type="active site" description="Proton donor/acceptor" evidence="14">
    <location>
        <position position="377"/>
    </location>
</feature>
<comment type="cofactor">
    <cofactor evidence="1">
        <name>Zn(2+)</name>
        <dbReference type="ChEBI" id="CHEBI:29105"/>
    </cofactor>
</comment>
<keyword evidence="5 16" id="KW-0121">Carboxypeptidase</keyword>
<comment type="subcellular location">
    <subcellularLocation>
        <location evidence="2">Secreted</location>
    </subcellularLocation>
</comment>
<evidence type="ECO:0000256" key="5">
    <source>
        <dbReference type="ARBA" id="ARBA00022645"/>
    </source>
</evidence>
<dbReference type="InterPro" id="IPR000834">
    <property type="entry name" value="Peptidase_M14"/>
</dbReference>
<keyword evidence="6" id="KW-0645">Protease</keyword>
<evidence type="ECO:0000259" key="15">
    <source>
        <dbReference type="PROSITE" id="PS52035"/>
    </source>
</evidence>
<keyword evidence="9" id="KW-0378">Hydrolase</keyword>
<dbReference type="Pfam" id="PF00246">
    <property type="entry name" value="Peptidase_M14"/>
    <property type="match status" value="1"/>
</dbReference>
<evidence type="ECO:0000256" key="7">
    <source>
        <dbReference type="ARBA" id="ARBA00022723"/>
    </source>
</evidence>
<keyword evidence="11" id="KW-0482">Metalloprotease</keyword>
<protein>
    <submittedName>
        <fullName evidence="16">Putative peptidase m14 carboxypeptidase subfamily protein</fullName>
    </submittedName>
</protein>
<dbReference type="AlphaFoldDB" id="A0A6M2DXD5"/>
<evidence type="ECO:0000256" key="2">
    <source>
        <dbReference type="ARBA" id="ARBA00004613"/>
    </source>
</evidence>
<evidence type="ECO:0000256" key="9">
    <source>
        <dbReference type="ARBA" id="ARBA00022801"/>
    </source>
</evidence>
<keyword evidence="10" id="KW-0862">Zinc</keyword>
<comment type="similarity">
    <text evidence="3 14">Belongs to the peptidase M14 family.</text>
</comment>
<dbReference type="Gene3D" id="3.40.630.10">
    <property type="entry name" value="Zn peptidases"/>
    <property type="match status" value="1"/>
</dbReference>
<evidence type="ECO:0000256" key="4">
    <source>
        <dbReference type="ARBA" id="ARBA00022525"/>
    </source>
</evidence>
<dbReference type="GO" id="GO:0005615">
    <property type="term" value="C:extracellular space"/>
    <property type="evidence" value="ECO:0007669"/>
    <property type="project" value="TreeGrafter"/>
</dbReference>
<dbReference type="InterPro" id="IPR036990">
    <property type="entry name" value="M14A-like_propep"/>
</dbReference>
<evidence type="ECO:0000256" key="1">
    <source>
        <dbReference type="ARBA" id="ARBA00001947"/>
    </source>
</evidence>
<dbReference type="CDD" id="cd03860">
    <property type="entry name" value="M14_CP_A-B_like"/>
    <property type="match status" value="1"/>
</dbReference>
<keyword evidence="8" id="KW-0732">Signal</keyword>
<dbReference type="PANTHER" id="PTHR11705:SF140">
    <property type="entry name" value="FI02848P-RELATED"/>
    <property type="match status" value="1"/>
</dbReference>
<dbReference type="PANTHER" id="PTHR11705">
    <property type="entry name" value="PROTEASE FAMILY M14 CARBOXYPEPTIDASE A,B"/>
    <property type="match status" value="1"/>
</dbReference>
<evidence type="ECO:0000256" key="3">
    <source>
        <dbReference type="ARBA" id="ARBA00005988"/>
    </source>
</evidence>
<dbReference type="GO" id="GO:0008270">
    <property type="term" value="F:zinc ion binding"/>
    <property type="evidence" value="ECO:0007669"/>
    <property type="project" value="InterPro"/>
</dbReference>
<keyword evidence="4" id="KW-0964">Secreted</keyword>
<evidence type="ECO:0000313" key="16">
    <source>
        <dbReference type="EMBL" id="NOV50664.1"/>
    </source>
</evidence>
<evidence type="ECO:0000256" key="14">
    <source>
        <dbReference type="PROSITE-ProRule" id="PRU01379"/>
    </source>
</evidence>
<accession>A0A6M2DXD5</accession>
<name>A0A6M2DXD5_XENCH</name>
<dbReference type="GO" id="GO:0004181">
    <property type="term" value="F:metallocarboxypeptidase activity"/>
    <property type="evidence" value="ECO:0007669"/>
    <property type="project" value="InterPro"/>
</dbReference>